<dbReference type="AlphaFoldDB" id="A0A9P8P5P9"/>
<dbReference type="PANTHER" id="PTHR13017:SF0">
    <property type="entry name" value="METHENYLTETRAHYDROFOLATE SYNTHASE DOMAIN-CONTAINING PROTEIN"/>
    <property type="match status" value="1"/>
</dbReference>
<proteinExistence type="predicted"/>
<comment type="caution">
    <text evidence="1">The sequence shown here is derived from an EMBL/GenBank/DDBJ whole genome shotgun (WGS) entry which is preliminary data.</text>
</comment>
<dbReference type="GO" id="GO:0005737">
    <property type="term" value="C:cytoplasm"/>
    <property type="evidence" value="ECO:0007669"/>
    <property type="project" value="TreeGrafter"/>
</dbReference>
<evidence type="ECO:0008006" key="3">
    <source>
        <dbReference type="Google" id="ProtNLM"/>
    </source>
</evidence>
<name>A0A9P8P5P9_9ASCO</name>
<organism evidence="1 2">
    <name type="scientific">Ogataea philodendri</name>
    <dbReference type="NCBI Taxonomy" id="1378263"/>
    <lineage>
        <taxon>Eukaryota</taxon>
        <taxon>Fungi</taxon>
        <taxon>Dikarya</taxon>
        <taxon>Ascomycota</taxon>
        <taxon>Saccharomycotina</taxon>
        <taxon>Pichiomycetes</taxon>
        <taxon>Pichiales</taxon>
        <taxon>Pichiaceae</taxon>
        <taxon>Ogataea</taxon>
    </lineage>
</organism>
<accession>A0A9P8P5P9</accession>
<reference evidence="1" key="2">
    <citation type="submission" date="2021-01" db="EMBL/GenBank/DDBJ databases">
        <authorList>
            <person name="Schikora-Tamarit M.A."/>
        </authorList>
    </citation>
    <scope>NUCLEOTIDE SEQUENCE</scope>
    <source>
        <strain evidence="1">CBS6075</strain>
    </source>
</reference>
<dbReference type="PANTHER" id="PTHR13017">
    <property type="entry name" value="5-FORMYLTETRAHYDROFOLATE CYCLO-LIGASE-RELATED"/>
    <property type="match status" value="1"/>
</dbReference>
<dbReference type="EMBL" id="JAEUBE010000295">
    <property type="protein sequence ID" value="KAH3665752.1"/>
    <property type="molecule type" value="Genomic_DNA"/>
</dbReference>
<dbReference type="OrthoDB" id="433414at2759"/>
<dbReference type="InterPro" id="IPR037171">
    <property type="entry name" value="NagB/RpiA_transferase-like"/>
</dbReference>
<dbReference type="Pfam" id="PF01812">
    <property type="entry name" value="5-FTHF_cyc-lig"/>
    <property type="match status" value="1"/>
</dbReference>
<dbReference type="RefSeq" id="XP_046060956.1">
    <property type="nucleotide sequence ID" value="XM_046204965.1"/>
</dbReference>
<protein>
    <recommendedName>
        <fullName evidence="3">5-formyltetrahydrofolate cyclo-ligase</fullName>
    </recommendedName>
</protein>
<reference evidence="1" key="1">
    <citation type="journal article" date="2021" name="Open Biol.">
        <title>Shared evolutionary footprints suggest mitochondrial oxidative damage underlies multiple complex I losses in fungi.</title>
        <authorList>
            <person name="Schikora-Tamarit M.A."/>
            <person name="Marcet-Houben M."/>
            <person name="Nosek J."/>
            <person name="Gabaldon T."/>
        </authorList>
    </citation>
    <scope>NUCLEOTIDE SEQUENCE</scope>
    <source>
        <strain evidence="1">CBS6075</strain>
    </source>
</reference>
<evidence type="ECO:0000313" key="1">
    <source>
        <dbReference type="EMBL" id="KAH3665752.1"/>
    </source>
</evidence>
<sequence>MSSHKSDVRSNVWSELIKVALPDSKFHFNFAEFIADFQGSSKATNFFKQDDSYRLSKVLFITPDNCLEQLRYEALKDGKTVLMTTYGIYRGFWLLDPAKIDPSRYEYASTLDGMEKVAEHLSLEKMIEMQLKVDVMITGTGAINKKGVRFGKGHGFFDCEWAMLYTIGVINKSTPAVAFVHDCQLLDQELKPEVFDTVCDIVVTNSQLLKVEPVPKPYCGILWDLLDPKMYDTIPPLQELKKLDLATGPVKRLTYIPTLEIDDKYRKTIQKIGVSSNGSFTKNSPIISLNGLDVRYILEILQYLIEIDHNSTLPLQNYLVKFIRLAPLTLESHIQRGRLITLVQEIMLVNSTTKNSTVHFKLLVNVYCFLVKECTAKISLRVLNLMTLIQDFIMAAHGLSIGKDPSRYMELVAEHRYRSNQKIEQALSLPVEQFQTLLYYLLKLLATILQLTNNSVKRKMKNQFLAKRERLQAFLILNGNIELLKLLKQCNV</sequence>
<evidence type="ECO:0000313" key="2">
    <source>
        <dbReference type="Proteomes" id="UP000769157"/>
    </source>
</evidence>
<dbReference type="InterPro" id="IPR024185">
    <property type="entry name" value="FTHF_cligase-like_sf"/>
</dbReference>
<keyword evidence="2" id="KW-1185">Reference proteome</keyword>
<dbReference type="GeneID" id="70235905"/>
<gene>
    <name evidence="1" type="ORF">OGAPHI_003940</name>
</gene>
<dbReference type="SUPFAM" id="SSF100950">
    <property type="entry name" value="NagB/RpiA/CoA transferase-like"/>
    <property type="match status" value="1"/>
</dbReference>
<dbReference type="InterPro" id="IPR002698">
    <property type="entry name" value="FTHF_cligase"/>
</dbReference>
<dbReference type="Gene3D" id="3.40.50.10420">
    <property type="entry name" value="NagB/RpiA/CoA transferase-like"/>
    <property type="match status" value="1"/>
</dbReference>
<dbReference type="Proteomes" id="UP000769157">
    <property type="component" value="Unassembled WGS sequence"/>
</dbReference>